<dbReference type="Pfam" id="PF01263">
    <property type="entry name" value="Aldose_epim"/>
    <property type="match status" value="1"/>
</dbReference>
<evidence type="ECO:0000256" key="7">
    <source>
        <dbReference type="ARBA" id="ARBA00023277"/>
    </source>
</evidence>
<dbReference type="EMBL" id="JBHLVO010000001">
    <property type="protein sequence ID" value="MFC0270364.1"/>
    <property type="molecule type" value="Genomic_DNA"/>
</dbReference>
<dbReference type="InterPro" id="IPR014718">
    <property type="entry name" value="GH-type_carb-bd"/>
</dbReference>
<sequence>MKTIQKQKIGVINGKEVSRFTLDNGYIKFSALNYGCVITEINTPNRYGAFENVVLGFGDDLEKYQTDSPYFGSIVGRCAGRISKSSFELGGKTYVLPANERHNHLHGGPLGFSEVVWNGDVIDEAIVFTYHSKAMEMGYPGNVDVTVSYRLIKNELIAEYEATVDERTPINMTNHSYFNLSGNAKETVHNHKLTVPSKRVLELNKESLPTGEFIDVDGTVFDLQAGRYLNEAFESTEEQIQIVEQGFDHPFELEEGLIRLEDEKSGRILTIETSQPAVVVYTGNQLVEGQFEVNGCPVKRYHGVCLETQGLPDAVNHEEFPSCIVVPEKSYFSKTTYRFDTM</sequence>
<comment type="catalytic activity">
    <reaction evidence="1 8">
        <text>alpha-D-glucose = beta-D-glucose</text>
        <dbReference type="Rhea" id="RHEA:10264"/>
        <dbReference type="ChEBI" id="CHEBI:15903"/>
        <dbReference type="ChEBI" id="CHEBI:17925"/>
        <dbReference type="EC" id="5.1.3.3"/>
    </reaction>
</comment>
<accession>A0ABV6G9K6</accession>
<proteinExistence type="inferred from homology"/>
<keyword evidence="10" id="KW-1185">Reference proteome</keyword>
<dbReference type="Proteomes" id="UP001589854">
    <property type="component" value="Unassembled WGS sequence"/>
</dbReference>
<dbReference type="Gene3D" id="2.70.98.10">
    <property type="match status" value="1"/>
</dbReference>
<dbReference type="InterPro" id="IPR018052">
    <property type="entry name" value="Ald1_epimerase_CS"/>
</dbReference>
<dbReference type="PIRSF" id="PIRSF005096">
    <property type="entry name" value="GALM"/>
    <property type="match status" value="1"/>
</dbReference>
<organism evidence="9 10">
    <name type="scientific">Metabacillus herbersteinensis</name>
    <dbReference type="NCBI Taxonomy" id="283816"/>
    <lineage>
        <taxon>Bacteria</taxon>
        <taxon>Bacillati</taxon>
        <taxon>Bacillota</taxon>
        <taxon>Bacilli</taxon>
        <taxon>Bacillales</taxon>
        <taxon>Bacillaceae</taxon>
        <taxon>Metabacillus</taxon>
    </lineage>
</organism>
<evidence type="ECO:0000256" key="6">
    <source>
        <dbReference type="ARBA" id="ARBA00023235"/>
    </source>
</evidence>
<dbReference type="PANTHER" id="PTHR10091">
    <property type="entry name" value="ALDOSE-1-EPIMERASE"/>
    <property type="match status" value="1"/>
</dbReference>
<evidence type="ECO:0000256" key="3">
    <source>
        <dbReference type="ARBA" id="ARBA00006206"/>
    </source>
</evidence>
<dbReference type="SUPFAM" id="SSF74650">
    <property type="entry name" value="Galactose mutarotase-like"/>
    <property type="match status" value="1"/>
</dbReference>
<dbReference type="InterPro" id="IPR015443">
    <property type="entry name" value="Aldose_1-epimerase"/>
</dbReference>
<keyword evidence="7 8" id="KW-0119">Carbohydrate metabolism</keyword>
<name>A0ABV6G9K6_9BACI</name>
<dbReference type="PROSITE" id="PS00545">
    <property type="entry name" value="ALDOSE_1_EPIMERASE"/>
    <property type="match status" value="1"/>
</dbReference>
<evidence type="ECO:0000256" key="5">
    <source>
        <dbReference type="ARBA" id="ARBA00014165"/>
    </source>
</evidence>
<evidence type="ECO:0000256" key="1">
    <source>
        <dbReference type="ARBA" id="ARBA00001614"/>
    </source>
</evidence>
<keyword evidence="6 8" id="KW-0413">Isomerase</keyword>
<evidence type="ECO:0000313" key="10">
    <source>
        <dbReference type="Proteomes" id="UP001589854"/>
    </source>
</evidence>
<reference evidence="9 10" key="1">
    <citation type="submission" date="2024-09" db="EMBL/GenBank/DDBJ databases">
        <authorList>
            <person name="Sun Q."/>
            <person name="Mori K."/>
        </authorList>
    </citation>
    <scope>NUCLEOTIDE SEQUENCE [LARGE SCALE GENOMIC DNA]</scope>
    <source>
        <strain evidence="9 10">CCM 7228</strain>
    </source>
</reference>
<protein>
    <recommendedName>
        <fullName evidence="5 8">Aldose 1-epimerase</fullName>
        <ecNumber evidence="4 8">5.1.3.3</ecNumber>
    </recommendedName>
</protein>
<dbReference type="InterPro" id="IPR008183">
    <property type="entry name" value="Aldose_1/G6P_1-epimerase"/>
</dbReference>
<dbReference type="InterPro" id="IPR047215">
    <property type="entry name" value="Galactose_mutarotase-like"/>
</dbReference>
<comment type="similarity">
    <text evidence="3 8">Belongs to the aldose epimerase family.</text>
</comment>
<dbReference type="PANTHER" id="PTHR10091:SF0">
    <property type="entry name" value="GALACTOSE MUTAROTASE"/>
    <property type="match status" value="1"/>
</dbReference>
<dbReference type="EC" id="5.1.3.3" evidence="4 8"/>
<evidence type="ECO:0000256" key="2">
    <source>
        <dbReference type="ARBA" id="ARBA00005028"/>
    </source>
</evidence>
<comment type="caution">
    <text evidence="9">The sequence shown here is derived from an EMBL/GenBank/DDBJ whole genome shotgun (WGS) entry which is preliminary data.</text>
</comment>
<evidence type="ECO:0000313" key="9">
    <source>
        <dbReference type="EMBL" id="MFC0270364.1"/>
    </source>
</evidence>
<dbReference type="GO" id="GO:0016853">
    <property type="term" value="F:isomerase activity"/>
    <property type="evidence" value="ECO:0007669"/>
    <property type="project" value="UniProtKB-KW"/>
</dbReference>
<evidence type="ECO:0000256" key="8">
    <source>
        <dbReference type="PIRNR" id="PIRNR005096"/>
    </source>
</evidence>
<evidence type="ECO:0000256" key="4">
    <source>
        <dbReference type="ARBA" id="ARBA00013185"/>
    </source>
</evidence>
<dbReference type="CDD" id="cd09019">
    <property type="entry name" value="galactose_mutarotase_like"/>
    <property type="match status" value="1"/>
</dbReference>
<dbReference type="RefSeq" id="WP_378930217.1">
    <property type="nucleotide sequence ID" value="NZ_JBHLVO010000001.1"/>
</dbReference>
<gene>
    <name evidence="9" type="ORF">ACFFIX_02675</name>
</gene>
<dbReference type="InterPro" id="IPR011013">
    <property type="entry name" value="Gal_mutarotase_sf_dom"/>
</dbReference>
<comment type="pathway">
    <text evidence="2 8">Carbohydrate metabolism; hexose metabolism.</text>
</comment>